<comment type="similarity">
    <text evidence="1">Belongs to the nematode receptor-like protein sre family.</text>
</comment>
<sequence>NVGHQLTTIFVGCAIFFGVFLYNVHCLRQLSLHKSSQDYSVARTFQIKENVRIFKLITNSLLKAGGLSSAGFATFAFYIYGPPELDFYRFLSAALFDLLITLFSLIFLFLAIHLDTIFQKEFNKIGVIAATRK</sequence>
<dbReference type="InterPro" id="IPR004151">
    <property type="entry name" value="7TM_GPCR_serpentine_rcpt_Sre"/>
</dbReference>
<feature type="transmembrane region" description="Helical" evidence="2">
    <location>
        <begin position="61"/>
        <end position="81"/>
    </location>
</feature>
<keyword evidence="2" id="KW-0812">Transmembrane</keyword>
<gene>
    <name evidence="3" type="ORF">PFISCL1PPCAC_21566</name>
</gene>
<evidence type="ECO:0000256" key="1">
    <source>
        <dbReference type="ARBA" id="ARBA00006803"/>
    </source>
</evidence>
<evidence type="ECO:0008006" key="5">
    <source>
        <dbReference type="Google" id="ProtNLM"/>
    </source>
</evidence>
<comment type="caution">
    <text evidence="3">The sequence shown here is derived from an EMBL/GenBank/DDBJ whole genome shotgun (WGS) entry which is preliminary data.</text>
</comment>
<dbReference type="Proteomes" id="UP001432322">
    <property type="component" value="Unassembled WGS sequence"/>
</dbReference>
<dbReference type="GO" id="GO:0016020">
    <property type="term" value="C:membrane"/>
    <property type="evidence" value="ECO:0007669"/>
    <property type="project" value="InterPro"/>
</dbReference>
<dbReference type="InterPro" id="IPR052860">
    <property type="entry name" value="NRL-GPCR1"/>
</dbReference>
<keyword evidence="2" id="KW-1133">Transmembrane helix</keyword>
<dbReference type="PANTHER" id="PTHR47521:SF7">
    <property type="entry name" value="SERPENTINE RECEPTOR CLASS EPSILON-6"/>
    <property type="match status" value="1"/>
</dbReference>
<evidence type="ECO:0000313" key="3">
    <source>
        <dbReference type="EMBL" id="GMT30269.1"/>
    </source>
</evidence>
<proteinExistence type="inferred from homology"/>
<feature type="non-terminal residue" evidence="3">
    <location>
        <position position="133"/>
    </location>
</feature>
<feature type="transmembrane region" description="Helical" evidence="2">
    <location>
        <begin position="6"/>
        <end position="24"/>
    </location>
</feature>
<organism evidence="3 4">
    <name type="scientific">Pristionchus fissidentatus</name>
    <dbReference type="NCBI Taxonomy" id="1538716"/>
    <lineage>
        <taxon>Eukaryota</taxon>
        <taxon>Metazoa</taxon>
        <taxon>Ecdysozoa</taxon>
        <taxon>Nematoda</taxon>
        <taxon>Chromadorea</taxon>
        <taxon>Rhabditida</taxon>
        <taxon>Rhabditina</taxon>
        <taxon>Diplogasteromorpha</taxon>
        <taxon>Diplogasteroidea</taxon>
        <taxon>Neodiplogasteridae</taxon>
        <taxon>Pristionchus</taxon>
    </lineage>
</organism>
<evidence type="ECO:0000313" key="4">
    <source>
        <dbReference type="Proteomes" id="UP001432322"/>
    </source>
</evidence>
<dbReference type="Pfam" id="PF03125">
    <property type="entry name" value="Sre"/>
    <property type="match status" value="1"/>
</dbReference>
<evidence type="ECO:0000256" key="2">
    <source>
        <dbReference type="SAM" id="Phobius"/>
    </source>
</evidence>
<reference evidence="3" key="1">
    <citation type="submission" date="2023-10" db="EMBL/GenBank/DDBJ databases">
        <title>Genome assembly of Pristionchus species.</title>
        <authorList>
            <person name="Yoshida K."/>
            <person name="Sommer R.J."/>
        </authorList>
    </citation>
    <scope>NUCLEOTIDE SEQUENCE</scope>
    <source>
        <strain evidence="3">RS5133</strain>
    </source>
</reference>
<keyword evidence="4" id="KW-1185">Reference proteome</keyword>
<feature type="non-terminal residue" evidence="3">
    <location>
        <position position="1"/>
    </location>
</feature>
<dbReference type="AlphaFoldDB" id="A0AAV5WHR0"/>
<accession>A0AAV5WHR0</accession>
<feature type="transmembrane region" description="Helical" evidence="2">
    <location>
        <begin position="87"/>
        <end position="112"/>
    </location>
</feature>
<keyword evidence="2" id="KW-0472">Membrane</keyword>
<name>A0AAV5WHR0_9BILA</name>
<protein>
    <recommendedName>
        <fullName evidence="5">G protein-coupled receptor</fullName>
    </recommendedName>
</protein>
<dbReference type="PANTHER" id="PTHR47521">
    <property type="entry name" value="SERPENTINE RECEPTOR, CLASS E (EPSILON)-RELATED"/>
    <property type="match status" value="1"/>
</dbReference>
<dbReference type="EMBL" id="BTSY01000005">
    <property type="protein sequence ID" value="GMT30269.1"/>
    <property type="molecule type" value="Genomic_DNA"/>
</dbReference>
<dbReference type="GO" id="GO:0007606">
    <property type="term" value="P:sensory perception of chemical stimulus"/>
    <property type="evidence" value="ECO:0007669"/>
    <property type="project" value="InterPro"/>
</dbReference>